<dbReference type="CDD" id="cd16929">
    <property type="entry name" value="HATPase_PDK-like"/>
    <property type="match status" value="1"/>
</dbReference>
<evidence type="ECO:0000256" key="8">
    <source>
        <dbReference type="RuleBase" id="RU366032"/>
    </source>
</evidence>
<evidence type="ECO:0000256" key="1">
    <source>
        <dbReference type="ARBA" id="ARBA00006155"/>
    </source>
</evidence>
<dbReference type="Gene3D" id="1.20.140.20">
    <property type="entry name" value="Alpha-ketoacid/pyruvate dehydrogenase kinase, N-terminal domain"/>
    <property type="match status" value="2"/>
</dbReference>
<evidence type="ECO:0000313" key="11">
    <source>
        <dbReference type="Proteomes" id="UP000289738"/>
    </source>
</evidence>
<keyword evidence="3 8" id="KW-0547">Nucleotide-binding</keyword>
<dbReference type="InterPro" id="IPR039028">
    <property type="entry name" value="BCKD/PDK"/>
</dbReference>
<comment type="similarity">
    <text evidence="1 8">Belongs to the PDK/BCKDK protein kinase family.</text>
</comment>
<dbReference type="PANTHER" id="PTHR11947">
    <property type="entry name" value="PYRUVATE DEHYDROGENASE KINASE"/>
    <property type="match status" value="1"/>
</dbReference>
<comment type="subcellular location">
    <subcellularLocation>
        <location evidence="8">Mitochondrion matrix</location>
    </subcellularLocation>
</comment>
<evidence type="ECO:0000259" key="9">
    <source>
        <dbReference type="Pfam" id="PF10436"/>
    </source>
</evidence>
<keyword evidence="2 8" id="KW-0808">Transferase</keyword>
<dbReference type="InterPro" id="IPR036784">
    <property type="entry name" value="AK/P_DHK_N_sf"/>
</dbReference>
<dbReference type="InterPro" id="IPR018955">
    <property type="entry name" value="BCDHK/PDK_N"/>
</dbReference>
<evidence type="ECO:0000256" key="6">
    <source>
        <dbReference type="ARBA" id="ARBA00023128"/>
    </source>
</evidence>
<evidence type="ECO:0000256" key="5">
    <source>
        <dbReference type="ARBA" id="ARBA00022840"/>
    </source>
</evidence>
<dbReference type="GO" id="GO:0005524">
    <property type="term" value="F:ATP binding"/>
    <property type="evidence" value="ECO:0007669"/>
    <property type="project" value="UniProtKB-UniRule"/>
</dbReference>
<dbReference type="SUPFAM" id="SSF69012">
    <property type="entry name" value="alpha-ketoacid dehydrogenase kinase, N-terminal domain"/>
    <property type="match status" value="1"/>
</dbReference>
<evidence type="ECO:0000313" key="10">
    <source>
        <dbReference type="EMBL" id="RYR49491.1"/>
    </source>
</evidence>
<gene>
    <name evidence="10" type="ORF">Ahy_A07g036001</name>
</gene>
<proteinExistence type="inferred from homology"/>
<dbReference type="EC" id="2.7.11.-" evidence="8"/>
<name>A0A445CEZ7_ARAHY</name>
<feature type="domain" description="Branched-chain alpha-ketoacid dehydrogenase kinase/Pyruvate dehydrogenase kinase N-terminal" evidence="9">
    <location>
        <begin position="263"/>
        <end position="372"/>
    </location>
</feature>
<dbReference type="Gene3D" id="3.30.565.10">
    <property type="entry name" value="Histidine kinase-like ATPase, C-terminal domain"/>
    <property type="match status" value="1"/>
</dbReference>
<evidence type="ECO:0000256" key="3">
    <source>
        <dbReference type="ARBA" id="ARBA00022741"/>
    </source>
</evidence>
<keyword evidence="4 8" id="KW-0418">Kinase</keyword>
<keyword evidence="5 8" id="KW-0067">ATP-binding</keyword>
<feature type="domain" description="Branched-chain alpha-ketoacid dehydrogenase kinase/Pyruvate dehydrogenase kinase N-terminal" evidence="9">
    <location>
        <begin position="191"/>
        <end position="246"/>
    </location>
</feature>
<dbReference type="STRING" id="3818.A0A445CEZ7"/>
<comment type="caution">
    <text evidence="10">The sequence shown here is derived from an EMBL/GenBank/DDBJ whole genome shotgun (WGS) entry which is preliminary data.</text>
</comment>
<reference evidence="10 11" key="1">
    <citation type="submission" date="2019-01" db="EMBL/GenBank/DDBJ databases">
        <title>Sequencing of cultivated peanut Arachis hypogaea provides insights into genome evolution and oil improvement.</title>
        <authorList>
            <person name="Chen X."/>
        </authorList>
    </citation>
    <scope>NUCLEOTIDE SEQUENCE [LARGE SCALE GENOMIC DNA]</scope>
    <source>
        <strain evidence="11">cv. Fuhuasheng</strain>
        <tissue evidence="10">Leaves</tissue>
    </source>
</reference>
<dbReference type="InterPro" id="IPR036890">
    <property type="entry name" value="HATPase_C_sf"/>
</dbReference>
<dbReference type="GO" id="GO:0004740">
    <property type="term" value="F:pyruvate dehydrogenase (acetyl-transferring) kinase activity"/>
    <property type="evidence" value="ECO:0007669"/>
    <property type="project" value="UniProtKB-EC"/>
</dbReference>
<dbReference type="SUPFAM" id="SSF55874">
    <property type="entry name" value="ATPase domain of HSP90 chaperone/DNA topoisomerase II/histidine kinase"/>
    <property type="match status" value="2"/>
</dbReference>
<evidence type="ECO:0000256" key="2">
    <source>
        <dbReference type="ARBA" id="ARBA00022679"/>
    </source>
</evidence>
<dbReference type="PANTHER" id="PTHR11947:SF3">
    <property type="entry name" value="[PYRUVATE DEHYDROGENASE (ACETYL-TRANSFERRING)] KINASE, MITOCHONDRIAL"/>
    <property type="match status" value="1"/>
</dbReference>
<dbReference type="GO" id="GO:0005759">
    <property type="term" value="C:mitochondrial matrix"/>
    <property type="evidence" value="ECO:0007669"/>
    <property type="project" value="UniProtKB-SubCell"/>
</dbReference>
<evidence type="ECO:0000256" key="7">
    <source>
        <dbReference type="ARBA" id="ARBA00048201"/>
    </source>
</evidence>
<dbReference type="GO" id="GO:0010906">
    <property type="term" value="P:regulation of glucose metabolic process"/>
    <property type="evidence" value="ECO:0007669"/>
    <property type="project" value="TreeGrafter"/>
</dbReference>
<organism evidence="10 11">
    <name type="scientific">Arachis hypogaea</name>
    <name type="common">Peanut</name>
    <dbReference type="NCBI Taxonomy" id="3818"/>
    <lineage>
        <taxon>Eukaryota</taxon>
        <taxon>Viridiplantae</taxon>
        <taxon>Streptophyta</taxon>
        <taxon>Embryophyta</taxon>
        <taxon>Tracheophyta</taxon>
        <taxon>Spermatophyta</taxon>
        <taxon>Magnoliopsida</taxon>
        <taxon>eudicotyledons</taxon>
        <taxon>Gunneridae</taxon>
        <taxon>Pentapetalae</taxon>
        <taxon>rosids</taxon>
        <taxon>fabids</taxon>
        <taxon>Fabales</taxon>
        <taxon>Fabaceae</taxon>
        <taxon>Papilionoideae</taxon>
        <taxon>50 kb inversion clade</taxon>
        <taxon>dalbergioids sensu lato</taxon>
        <taxon>Dalbergieae</taxon>
        <taxon>Pterocarpus clade</taxon>
        <taxon>Arachis</taxon>
    </lineage>
</organism>
<keyword evidence="6 8" id="KW-0496">Mitochondrion</keyword>
<dbReference type="AlphaFoldDB" id="A0A445CEZ7"/>
<dbReference type="Pfam" id="PF10436">
    <property type="entry name" value="BCDHK_Adom3"/>
    <property type="match status" value="2"/>
</dbReference>
<keyword evidence="11" id="KW-1185">Reference proteome</keyword>
<comment type="catalytic activity">
    <reaction evidence="7">
        <text>L-seryl-[pyruvate dehydrogenase E1 alpha subunit] + ATP = O-phospho-L-seryl-[pyruvate dehydrogenase E1 alpha subunit] + ADP + H(+)</text>
        <dbReference type="Rhea" id="RHEA:23052"/>
        <dbReference type="Rhea" id="RHEA-COMP:13689"/>
        <dbReference type="Rhea" id="RHEA-COMP:13690"/>
        <dbReference type="ChEBI" id="CHEBI:15378"/>
        <dbReference type="ChEBI" id="CHEBI:29999"/>
        <dbReference type="ChEBI" id="CHEBI:30616"/>
        <dbReference type="ChEBI" id="CHEBI:83421"/>
        <dbReference type="ChEBI" id="CHEBI:456216"/>
        <dbReference type="EC" id="2.7.11.2"/>
    </reaction>
</comment>
<sequence length="557" mass="62973">MEPEARLARQRRMKLLGHKRRRINVSLSPSGPENVNPNTGVSEPLQQDIGLLPKNLVAVATGQGSSPCNVETSRDKQHRYVTPTTLVGYSHFSPSSPLHMAQASDDQPEAFNASSIEPGVILNEHDCFQHSVHEIKSITLAEIEKLLQPNGRSLKDFPDMPTTELPCMAMRISKKVMEEVHQWGSMKQHGVTLKYMMEFGSNPTDKNLLLSAQFLHSELPVRIARRSIELENLPCGLSKKPAVLKAHYTIVAFTFLLCCIYTNMNLVRDWYLDSFRDLRSFREIKDMSDEKEFTKIIKAIKVRHDNVVPTMALGVSQLKRTMNANTAIEDHTEIHEFLDRFFLSRIGIRMLIGQHLELHKPNPNPNCVGCIHKKMSPLDVTRNAIEDARAMCYREYGNAPEVTIYGDPDFTFPYVPSHLHHMVFELVKNSLRAIQERFMDDDRVAPPIRIIIADGIEDVTIKGVPQAKIYYLNFDLNFCMLLVLLMSTARTNPLLDEDSDLGIANTVTMAGYGHGLPISRLYAKYFGGDLQILSMEGYGTDAYLHLCRLGDSEEPLP</sequence>
<accession>A0A445CEZ7</accession>
<dbReference type="EMBL" id="SDMP01000007">
    <property type="protein sequence ID" value="RYR49491.1"/>
    <property type="molecule type" value="Genomic_DNA"/>
</dbReference>
<protein>
    <recommendedName>
        <fullName evidence="8">Protein-serine/threonine kinase</fullName>
        <ecNumber evidence="8">2.7.11.-</ecNumber>
    </recommendedName>
</protein>
<evidence type="ECO:0000256" key="4">
    <source>
        <dbReference type="ARBA" id="ARBA00022777"/>
    </source>
</evidence>
<dbReference type="Proteomes" id="UP000289738">
    <property type="component" value="Chromosome A07"/>
</dbReference>